<sequence length="61" mass="7232">QPDDDCLNQPITAMDYLILRAHASLDPNSAETQSQLRRPDESELDYYERRYKSFTWYTCSI</sequence>
<accession>A0A820EM45</accession>
<evidence type="ECO:0000313" key="2">
    <source>
        <dbReference type="Proteomes" id="UP000663844"/>
    </source>
</evidence>
<feature type="non-terminal residue" evidence="1">
    <location>
        <position position="1"/>
    </location>
</feature>
<dbReference type="AlphaFoldDB" id="A0A820EM45"/>
<organism evidence="1 2">
    <name type="scientific">Adineta steineri</name>
    <dbReference type="NCBI Taxonomy" id="433720"/>
    <lineage>
        <taxon>Eukaryota</taxon>
        <taxon>Metazoa</taxon>
        <taxon>Spiralia</taxon>
        <taxon>Gnathifera</taxon>
        <taxon>Rotifera</taxon>
        <taxon>Eurotatoria</taxon>
        <taxon>Bdelloidea</taxon>
        <taxon>Adinetida</taxon>
        <taxon>Adinetidae</taxon>
        <taxon>Adineta</taxon>
    </lineage>
</organism>
<dbReference type="Proteomes" id="UP000663844">
    <property type="component" value="Unassembled WGS sequence"/>
</dbReference>
<gene>
    <name evidence="1" type="ORF">OXD698_LOCUS43344</name>
</gene>
<proteinExistence type="predicted"/>
<name>A0A820EM45_9BILA</name>
<reference evidence="1" key="1">
    <citation type="submission" date="2021-02" db="EMBL/GenBank/DDBJ databases">
        <authorList>
            <person name="Nowell W R."/>
        </authorList>
    </citation>
    <scope>NUCLEOTIDE SEQUENCE</scope>
</reference>
<protein>
    <submittedName>
        <fullName evidence="1">Uncharacterized protein</fullName>
    </submittedName>
</protein>
<evidence type="ECO:0000313" key="1">
    <source>
        <dbReference type="EMBL" id="CAF4249283.1"/>
    </source>
</evidence>
<dbReference type="EMBL" id="CAJOAZ010012234">
    <property type="protein sequence ID" value="CAF4249283.1"/>
    <property type="molecule type" value="Genomic_DNA"/>
</dbReference>
<comment type="caution">
    <text evidence="1">The sequence shown here is derived from an EMBL/GenBank/DDBJ whole genome shotgun (WGS) entry which is preliminary data.</text>
</comment>